<sequence length="313" mass="32985">MNLEQLQSFVEVARTGHFTRAAAQLHLAQPSLSRQIATLEAALGAELFHRVRGNITLTAAGESLLPLARRMLADAEAVRYEMQELAGLRSGRVRLGATPTLCISLVAEVLTAFHTAYPGIQLHLTEGGSRGLLDELAGGGLDLALITTTEDGDNPAASLRRIPLLTEELVVVSAAQSTVFGGRESITLAELAALPQITFHENYDLRAATMQAFAEAGLSPQIVLEGSEMDAVLRCVERGLGVAVVPAMVLADRPGLCSARLSAPRLTRSISLAHRGDVALTRAAEAMQRMIVDTADILASVGGVGDALIVRAG</sequence>
<dbReference type="InterPro" id="IPR005119">
    <property type="entry name" value="LysR_subst-bd"/>
</dbReference>
<dbReference type="Proteomes" id="UP000058305">
    <property type="component" value="Chromosome"/>
</dbReference>
<dbReference type="GO" id="GO:0003677">
    <property type="term" value="F:DNA binding"/>
    <property type="evidence" value="ECO:0007669"/>
    <property type="project" value="UniProtKB-KW"/>
</dbReference>
<dbReference type="FunFam" id="1.10.10.10:FF:000001">
    <property type="entry name" value="LysR family transcriptional regulator"/>
    <property type="match status" value="1"/>
</dbReference>
<dbReference type="PRINTS" id="PR00039">
    <property type="entry name" value="HTHLYSR"/>
</dbReference>
<feature type="domain" description="HTH lysR-type" evidence="5">
    <location>
        <begin position="1"/>
        <end position="58"/>
    </location>
</feature>
<dbReference type="PROSITE" id="PS50931">
    <property type="entry name" value="HTH_LYSR"/>
    <property type="match status" value="1"/>
</dbReference>
<keyword evidence="3" id="KW-0238">DNA-binding</keyword>
<dbReference type="Pfam" id="PF03466">
    <property type="entry name" value="LysR_substrate"/>
    <property type="match status" value="1"/>
</dbReference>
<evidence type="ECO:0000256" key="4">
    <source>
        <dbReference type="ARBA" id="ARBA00023163"/>
    </source>
</evidence>
<dbReference type="RefSeq" id="WP_067227688.1">
    <property type="nucleotide sequence ID" value="NZ_CP014145.1"/>
</dbReference>
<dbReference type="InterPro" id="IPR050950">
    <property type="entry name" value="HTH-type_LysR_regulators"/>
</dbReference>
<keyword evidence="7" id="KW-1185">Reference proteome</keyword>
<dbReference type="GO" id="GO:0003700">
    <property type="term" value="F:DNA-binding transcription factor activity"/>
    <property type="evidence" value="ECO:0007669"/>
    <property type="project" value="InterPro"/>
</dbReference>
<proteinExistence type="inferred from homology"/>
<dbReference type="AlphaFoldDB" id="A0A0X8E2F3"/>
<evidence type="ECO:0000256" key="2">
    <source>
        <dbReference type="ARBA" id="ARBA00023015"/>
    </source>
</evidence>
<comment type="similarity">
    <text evidence="1">Belongs to the LysR transcriptional regulatory family.</text>
</comment>
<dbReference type="PANTHER" id="PTHR30419">
    <property type="entry name" value="HTH-TYPE TRANSCRIPTIONAL REGULATOR YBHD"/>
    <property type="match status" value="1"/>
</dbReference>
<dbReference type="CDD" id="cd05466">
    <property type="entry name" value="PBP2_LTTR_substrate"/>
    <property type="match status" value="1"/>
</dbReference>
<dbReference type="SUPFAM" id="SSF53850">
    <property type="entry name" value="Periplasmic binding protein-like II"/>
    <property type="match status" value="1"/>
</dbReference>
<accession>A0A0X8E2F3</accession>
<dbReference type="InterPro" id="IPR036390">
    <property type="entry name" value="WH_DNA-bd_sf"/>
</dbReference>
<dbReference type="SUPFAM" id="SSF46785">
    <property type="entry name" value="Winged helix' DNA-binding domain"/>
    <property type="match status" value="1"/>
</dbReference>
<dbReference type="KEGG" id="mvd:AWU67_08040"/>
<evidence type="ECO:0000256" key="3">
    <source>
        <dbReference type="ARBA" id="ARBA00023125"/>
    </source>
</evidence>
<dbReference type="GO" id="GO:0005829">
    <property type="term" value="C:cytosol"/>
    <property type="evidence" value="ECO:0007669"/>
    <property type="project" value="TreeGrafter"/>
</dbReference>
<reference evidence="6 7" key="1">
    <citation type="journal article" date="2016" name="J. Biotechnol.">
        <title>First complete genome sequence of a species in the genus Microterricola, an extremophilic cold active enzyme producing bacterial strain ERGS5:02 isolated from Sikkim Himalaya.</title>
        <authorList>
            <person name="Himanshu"/>
            <person name="Swarnkar M.K."/>
            <person name="Singh D."/>
            <person name="Kumar R."/>
        </authorList>
    </citation>
    <scope>NUCLEOTIDE SEQUENCE [LARGE SCALE GENOMIC DNA]</scope>
    <source>
        <strain evidence="6 7">ERGS5:02</strain>
    </source>
</reference>
<dbReference type="Pfam" id="PF00126">
    <property type="entry name" value="HTH_1"/>
    <property type="match status" value="1"/>
</dbReference>
<keyword evidence="2" id="KW-0805">Transcription regulation</keyword>
<evidence type="ECO:0000313" key="7">
    <source>
        <dbReference type="Proteomes" id="UP000058305"/>
    </source>
</evidence>
<organism evidence="6 7">
    <name type="scientific">Microterricola viridarii</name>
    <dbReference type="NCBI Taxonomy" id="412690"/>
    <lineage>
        <taxon>Bacteria</taxon>
        <taxon>Bacillati</taxon>
        <taxon>Actinomycetota</taxon>
        <taxon>Actinomycetes</taxon>
        <taxon>Micrococcales</taxon>
        <taxon>Microbacteriaceae</taxon>
        <taxon>Microterricola</taxon>
    </lineage>
</organism>
<evidence type="ECO:0000256" key="1">
    <source>
        <dbReference type="ARBA" id="ARBA00009437"/>
    </source>
</evidence>
<dbReference type="EMBL" id="CP014145">
    <property type="protein sequence ID" value="AMB58823.1"/>
    <property type="molecule type" value="Genomic_DNA"/>
</dbReference>
<dbReference type="OrthoDB" id="3181812at2"/>
<keyword evidence="4" id="KW-0804">Transcription</keyword>
<reference evidence="7" key="2">
    <citation type="submission" date="2016-01" db="EMBL/GenBank/DDBJ databases">
        <title>First complete genome sequence of a species in the genus Microterricola, an extremophilic cold active enzyme producing strain ERGS5:02 isolated from Sikkim Himalaya.</title>
        <authorList>
            <person name="Kumar R."/>
            <person name="Singh D."/>
            <person name="Swarnkar M.K."/>
        </authorList>
    </citation>
    <scope>NUCLEOTIDE SEQUENCE [LARGE SCALE GENOMIC DNA]</scope>
    <source>
        <strain evidence="7">ERGS5:02</strain>
    </source>
</reference>
<dbReference type="Gene3D" id="3.40.190.290">
    <property type="match status" value="1"/>
</dbReference>
<protein>
    <submittedName>
        <fullName evidence="6">LysR family transcriptional regulator</fullName>
    </submittedName>
</protein>
<gene>
    <name evidence="6" type="ORF">AWU67_08040</name>
</gene>
<dbReference type="InterPro" id="IPR036388">
    <property type="entry name" value="WH-like_DNA-bd_sf"/>
</dbReference>
<evidence type="ECO:0000259" key="5">
    <source>
        <dbReference type="PROSITE" id="PS50931"/>
    </source>
</evidence>
<dbReference type="Gene3D" id="1.10.10.10">
    <property type="entry name" value="Winged helix-like DNA-binding domain superfamily/Winged helix DNA-binding domain"/>
    <property type="match status" value="1"/>
</dbReference>
<name>A0A0X8E2F3_9MICO</name>
<dbReference type="InterPro" id="IPR000847">
    <property type="entry name" value="LysR_HTH_N"/>
</dbReference>
<evidence type="ECO:0000313" key="6">
    <source>
        <dbReference type="EMBL" id="AMB58823.1"/>
    </source>
</evidence>